<organism evidence="2 3">
    <name type="scientific">Humibacillus xanthopallidus</name>
    <dbReference type="NCBI Taxonomy" id="412689"/>
    <lineage>
        <taxon>Bacteria</taxon>
        <taxon>Bacillati</taxon>
        <taxon>Actinomycetota</taxon>
        <taxon>Actinomycetes</taxon>
        <taxon>Micrococcales</taxon>
        <taxon>Intrasporangiaceae</taxon>
        <taxon>Humibacillus</taxon>
    </lineage>
</organism>
<dbReference type="PANTHER" id="PTHR43441:SF2">
    <property type="entry name" value="FAMILY ACETYLTRANSFERASE, PUTATIVE (AFU_ORTHOLOGUE AFUA_7G00850)-RELATED"/>
    <property type="match status" value="1"/>
</dbReference>
<dbReference type="Proteomes" id="UP000316747">
    <property type="component" value="Unassembled WGS sequence"/>
</dbReference>
<gene>
    <name evidence="2" type="ORF">FBY41_3992</name>
</gene>
<dbReference type="AlphaFoldDB" id="A0A543HFR8"/>
<dbReference type="GO" id="GO:0008999">
    <property type="term" value="F:protein-N-terminal-alanine acetyltransferase activity"/>
    <property type="evidence" value="ECO:0007669"/>
    <property type="project" value="TreeGrafter"/>
</dbReference>
<comment type="caution">
    <text evidence="2">The sequence shown here is derived from an EMBL/GenBank/DDBJ whole genome shotgun (WGS) entry which is preliminary data.</text>
</comment>
<dbReference type="InterPro" id="IPR051908">
    <property type="entry name" value="Ribosomal_N-acetyltransferase"/>
</dbReference>
<evidence type="ECO:0000313" key="3">
    <source>
        <dbReference type="Proteomes" id="UP000316747"/>
    </source>
</evidence>
<dbReference type="OrthoDB" id="9795188at2"/>
<protein>
    <submittedName>
        <fullName evidence="2">RimJ/RimL family protein N-acetyltransferase</fullName>
    </submittedName>
</protein>
<keyword evidence="3" id="KW-1185">Reference proteome</keyword>
<dbReference type="RefSeq" id="WP_141846399.1">
    <property type="nucleotide sequence ID" value="NZ_VFPM01000004.1"/>
</dbReference>
<dbReference type="Gene3D" id="3.40.630.30">
    <property type="match status" value="2"/>
</dbReference>
<dbReference type="SUPFAM" id="SSF55729">
    <property type="entry name" value="Acyl-CoA N-acyltransferases (Nat)"/>
    <property type="match status" value="2"/>
</dbReference>
<evidence type="ECO:0000259" key="1">
    <source>
        <dbReference type="PROSITE" id="PS51186"/>
    </source>
</evidence>
<dbReference type="GO" id="GO:0005737">
    <property type="term" value="C:cytoplasm"/>
    <property type="evidence" value="ECO:0007669"/>
    <property type="project" value="TreeGrafter"/>
</dbReference>
<accession>A0A543HFR8</accession>
<dbReference type="PROSITE" id="PS51186">
    <property type="entry name" value="GNAT"/>
    <property type="match status" value="2"/>
</dbReference>
<dbReference type="GO" id="GO:1990189">
    <property type="term" value="F:protein N-terminal-serine acetyltransferase activity"/>
    <property type="evidence" value="ECO:0007669"/>
    <property type="project" value="TreeGrafter"/>
</dbReference>
<proteinExistence type="predicted"/>
<dbReference type="Pfam" id="PF13302">
    <property type="entry name" value="Acetyltransf_3"/>
    <property type="match status" value="2"/>
</dbReference>
<evidence type="ECO:0000313" key="2">
    <source>
        <dbReference type="EMBL" id="TQM57171.1"/>
    </source>
</evidence>
<feature type="domain" description="N-acetyltransferase" evidence="1">
    <location>
        <begin position="16"/>
        <end position="184"/>
    </location>
</feature>
<keyword evidence="2" id="KW-0808">Transferase</keyword>
<dbReference type="PANTHER" id="PTHR43441">
    <property type="entry name" value="RIBOSOMAL-PROTEIN-SERINE ACETYLTRANSFERASE"/>
    <property type="match status" value="1"/>
</dbReference>
<feature type="domain" description="N-acetyltransferase" evidence="1">
    <location>
        <begin position="211"/>
        <end position="372"/>
    </location>
</feature>
<reference evidence="2 3" key="1">
    <citation type="submission" date="2019-06" db="EMBL/GenBank/DDBJ databases">
        <title>Genome sequencing of plant associated microbes to promote plant fitness in Sorghum bicolor and Oryza sativa.</title>
        <authorList>
            <person name="Coleman-Derr D."/>
        </authorList>
    </citation>
    <scope>NUCLEOTIDE SEQUENCE [LARGE SCALE GENOMIC DNA]</scope>
    <source>
        <strain evidence="2 3">KV-663</strain>
    </source>
</reference>
<dbReference type="EMBL" id="VFPM01000004">
    <property type="protein sequence ID" value="TQM57171.1"/>
    <property type="molecule type" value="Genomic_DNA"/>
</dbReference>
<dbReference type="InterPro" id="IPR000182">
    <property type="entry name" value="GNAT_dom"/>
</dbReference>
<dbReference type="InterPro" id="IPR016181">
    <property type="entry name" value="Acyl_CoA_acyltransferase"/>
</dbReference>
<sequence length="380" mass="41183">MSTETGPAPELTDGIVTLRAHTALDADAIVTQSLDPQSQRWTTVPRGYTRVQALTWVQENAAAWQDPRGKRSWAIEWVDGSGQSRLAGTIDLRPGASVTVGELGFGLHPDARGHGVMARAVRLVCRYGFDTGGWGRPLTRIHWRAIVGNWGSRRTAWACGFTMHGTIPESHPDPDGGPTALDTWTGSVAAGDPLRAGTPWYAAPVTEADGIRLRPWRASDIDAIEPRDDDPTHWMPGRSVLRRETFATWRLQREERMAEGTAVEWCVADAQTDRALGGVVLFNRQGPIDDVAELGYQLFPSARGRGVASTAARLAIAHALRPVAEGGLGLRRLVAETAADNAASNGVLRGCGFREFGREHAVDELADGSWGDGLHWELLP</sequence>
<name>A0A543HFR8_9MICO</name>